<gene>
    <name evidence="1" type="ORF">PDIGIT_LOCUS14962</name>
</gene>
<organism evidence="1 2">
    <name type="scientific">Periconia digitata</name>
    <dbReference type="NCBI Taxonomy" id="1303443"/>
    <lineage>
        <taxon>Eukaryota</taxon>
        <taxon>Fungi</taxon>
        <taxon>Dikarya</taxon>
        <taxon>Ascomycota</taxon>
        <taxon>Pezizomycotina</taxon>
        <taxon>Dothideomycetes</taxon>
        <taxon>Pleosporomycetidae</taxon>
        <taxon>Pleosporales</taxon>
        <taxon>Massarineae</taxon>
        <taxon>Periconiaceae</taxon>
        <taxon>Periconia</taxon>
    </lineage>
</organism>
<protein>
    <submittedName>
        <fullName evidence="1">Uncharacterized protein</fullName>
    </submittedName>
</protein>
<dbReference type="EMBL" id="CAOQHR010000012">
    <property type="protein sequence ID" value="CAI6341762.1"/>
    <property type="molecule type" value="Genomic_DNA"/>
</dbReference>
<name>A0A9W4UW24_9PLEO</name>
<comment type="caution">
    <text evidence="1">The sequence shown here is derived from an EMBL/GenBank/DDBJ whole genome shotgun (WGS) entry which is preliminary data.</text>
</comment>
<sequence>MRHGAWSSRPAIAKLAEAWHGGPPFTSCTLAVVLVVQPRGLLTRRLYLATNSASLEGFFFYSPGKSIRKVEQSLRHCMGVSMRYAPVLLQIFQSIAEGYAYRSSRCACAVLELCLRFVFRYAGRGDSQRTCPEPVFSSRDLAEHVPLHLPPVATHLSTDGARWLVCFAPTLRFHLDGNVCMVACPQAVPLGMHVPASPDA</sequence>
<keyword evidence="2" id="KW-1185">Reference proteome</keyword>
<accession>A0A9W4UW24</accession>
<dbReference type="Proteomes" id="UP001152607">
    <property type="component" value="Unassembled WGS sequence"/>
</dbReference>
<evidence type="ECO:0000313" key="2">
    <source>
        <dbReference type="Proteomes" id="UP001152607"/>
    </source>
</evidence>
<reference evidence="1" key="1">
    <citation type="submission" date="2023-01" db="EMBL/GenBank/DDBJ databases">
        <authorList>
            <person name="Van Ghelder C."/>
            <person name="Rancurel C."/>
        </authorList>
    </citation>
    <scope>NUCLEOTIDE SEQUENCE</scope>
    <source>
        <strain evidence="1">CNCM I-4278</strain>
    </source>
</reference>
<evidence type="ECO:0000313" key="1">
    <source>
        <dbReference type="EMBL" id="CAI6341762.1"/>
    </source>
</evidence>
<dbReference type="AlphaFoldDB" id="A0A9W4UW24"/>
<proteinExistence type="predicted"/>